<gene>
    <name evidence="7" type="ORF">LTR05_000440</name>
</gene>
<dbReference type="PANTHER" id="PTHR13789:SF147">
    <property type="entry name" value="PUTATIVE (AFU_ORTHOLOGUE AFUA_2G01950)-RELATED"/>
    <property type="match status" value="1"/>
</dbReference>
<keyword evidence="5" id="KW-0503">Monooxygenase</keyword>
<dbReference type="Pfam" id="PF01494">
    <property type="entry name" value="FAD_binding_3"/>
    <property type="match status" value="1"/>
</dbReference>
<dbReference type="SUPFAM" id="SSF54373">
    <property type="entry name" value="FAD-linked reductases, C-terminal domain"/>
    <property type="match status" value="1"/>
</dbReference>
<sequence length="434" mass="47167">MSLVAPQNSVMGLDSTIASLRICIIGAGMGGLTTALSLAAAGFQDIHVFESASDLGFVGAGIQMAPNMARVLDRLGVWDEIAKEAVVLNETSIRQGATDEELAHVDLRYIKEAFGFEHMVGHRSTLARGIQNGCLRYPGVKFSFGTLCEDVDVVSDRPSFTAIPRKDPSKEPQRVTCDILFGADGIKSVVRSAMLKHLEADAEIIDTNQAAYRIMLSREQMSRDPELLKLIDSDKVIRWIGERRHIIAYPVSSKQIYNLSTTQPDVNFASATNSQYTTKGSKKQMLSVYGDYCPMIQRMLDLVPEGDACHPTLPHLAQGAAQAIEDAAVLGVVMAKIPDASPQSISKALRIYEKVRKERAETLVGLAAASGREMHLGAGAAQEERDKAFAALRASGGKGHVPDRWADAEVQKMIYGFDCFAVADQLFDKEFGGM</sequence>
<evidence type="ECO:0000313" key="7">
    <source>
        <dbReference type="EMBL" id="KAK5090269.1"/>
    </source>
</evidence>
<name>A0AAN7TBQ8_9EURO</name>
<dbReference type="InterPro" id="IPR002938">
    <property type="entry name" value="FAD-bd"/>
</dbReference>
<dbReference type="Gene3D" id="3.50.50.60">
    <property type="entry name" value="FAD/NAD(P)-binding domain"/>
    <property type="match status" value="1"/>
</dbReference>
<organism evidence="7 8">
    <name type="scientific">Lithohypha guttulata</name>
    <dbReference type="NCBI Taxonomy" id="1690604"/>
    <lineage>
        <taxon>Eukaryota</taxon>
        <taxon>Fungi</taxon>
        <taxon>Dikarya</taxon>
        <taxon>Ascomycota</taxon>
        <taxon>Pezizomycotina</taxon>
        <taxon>Eurotiomycetes</taxon>
        <taxon>Chaetothyriomycetidae</taxon>
        <taxon>Chaetothyriales</taxon>
        <taxon>Trichomeriaceae</taxon>
        <taxon>Lithohypha</taxon>
    </lineage>
</organism>
<accession>A0AAN7TBQ8</accession>
<dbReference type="GO" id="GO:0004497">
    <property type="term" value="F:monooxygenase activity"/>
    <property type="evidence" value="ECO:0007669"/>
    <property type="project" value="UniProtKB-KW"/>
</dbReference>
<dbReference type="EMBL" id="JAVRRJ010000001">
    <property type="protein sequence ID" value="KAK5090269.1"/>
    <property type="molecule type" value="Genomic_DNA"/>
</dbReference>
<comment type="caution">
    <text evidence="7">The sequence shown here is derived from an EMBL/GenBank/DDBJ whole genome shotgun (WGS) entry which is preliminary data.</text>
</comment>
<evidence type="ECO:0000313" key="8">
    <source>
        <dbReference type="Proteomes" id="UP001309876"/>
    </source>
</evidence>
<dbReference type="PANTHER" id="PTHR13789">
    <property type="entry name" value="MONOOXYGENASE"/>
    <property type="match status" value="1"/>
</dbReference>
<dbReference type="AlphaFoldDB" id="A0AAN7TBQ8"/>
<evidence type="ECO:0000259" key="6">
    <source>
        <dbReference type="Pfam" id="PF01494"/>
    </source>
</evidence>
<keyword evidence="4" id="KW-0560">Oxidoreductase</keyword>
<dbReference type="PRINTS" id="PR00420">
    <property type="entry name" value="RNGMNOXGNASE"/>
</dbReference>
<dbReference type="SUPFAM" id="SSF51905">
    <property type="entry name" value="FAD/NAD(P)-binding domain"/>
    <property type="match status" value="1"/>
</dbReference>
<evidence type="ECO:0000256" key="5">
    <source>
        <dbReference type="ARBA" id="ARBA00023033"/>
    </source>
</evidence>
<proteinExistence type="inferred from homology"/>
<protein>
    <recommendedName>
        <fullName evidence="6">FAD-binding domain-containing protein</fullName>
    </recommendedName>
</protein>
<reference evidence="7 8" key="1">
    <citation type="submission" date="2023-08" db="EMBL/GenBank/DDBJ databases">
        <title>Black Yeasts Isolated from many extreme environments.</title>
        <authorList>
            <person name="Coleine C."/>
            <person name="Stajich J.E."/>
            <person name="Selbmann L."/>
        </authorList>
    </citation>
    <scope>NUCLEOTIDE SEQUENCE [LARGE SCALE GENOMIC DNA]</scope>
    <source>
        <strain evidence="7 8">CCFEE 5910</strain>
    </source>
</reference>
<keyword evidence="2" id="KW-0285">Flavoprotein</keyword>
<dbReference type="Proteomes" id="UP001309876">
    <property type="component" value="Unassembled WGS sequence"/>
</dbReference>
<dbReference type="GO" id="GO:0071949">
    <property type="term" value="F:FAD binding"/>
    <property type="evidence" value="ECO:0007669"/>
    <property type="project" value="InterPro"/>
</dbReference>
<dbReference type="InterPro" id="IPR036188">
    <property type="entry name" value="FAD/NAD-bd_sf"/>
</dbReference>
<evidence type="ECO:0000256" key="3">
    <source>
        <dbReference type="ARBA" id="ARBA00022827"/>
    </source>
</evidence>
<feature type="domain" description="FAD-binding" evidence="6">
    <location>
        <begin position="21"/>
        <end position="364"/>
    </location>
</feature>
<evidence type="ECO:0000256" key="1">
    <source>
        <dbReference type="ARBA" id="ARBA00007992"/>
    </source>
</evidence>
<dbReference type="InterPro" id="IPR050493">
    <property type="entry name" value="FAD-dep_Monooxygenase_BioMet"/>
</dbReference>
<evidence type="ECO:0000256" key="2">
    <source>
        <dbReference type="ARBA" id="ARBA00022630"/>
    </source>
</evidence>
<keyword evidence="3" id="KW-0274">FAD</keyword>
<evidence type="ECO:0000256" key="4">
    <source>
        <dbReference type="ARBA" id="ARBA00023002"/>
    </source>
</evidence>
<comment type="similarity">
    <text evidence="1">Belongs to the paxM FAD-dependent monooxygenase family.</text>
</comment>
<keyword evidence="8" id="KW-1185">Reference proteome</keyword>